<evidence type="ECO:0000313" key="1">
    <source>
        <dbReference type="EMBL" id="AKT90983.1"/>
    </source>
</evidence>
<name>A0AAU8U0Y6_9BACT</name>
<sequence>MINLSNKFNGFSSTMKNISKIKNDEYMTNSQYEVYNFDKIKEDFCERNYKDKNTLTSNDGILLHTNDNLYFIEFKSGVLNDKEKSNIKRKIFDSIFILLHYIDEKININDLRKYLNYILVYDEDKNGYNKIRQNVDKDARNGNQWFSKIKILENLYFKEVKLMTIDDFNNSEFYK</sequence>
<reference evidence="1 2" key="1">
    <citation type="journal article" date="2015" name="Genome Announc.">
        <title>Complete Genome Sequence of the Campylobacter ureolyticus Clinical Isolate RIGS 9880.</title>
        <authorList>
            <person name="Miller W.G."/>
            <person name="Yee E."/>
            <person name="On S.L."/>
            <person name="Andersen L.P."/>
            <person name="Bono J.L."/>
        </authorList>
    </citation>
    <scope>NUCLEOTIDE SEQUENCE [LARGE SCALE GENOMIC DNA]</scope>
    <source>
        <strain evidence="1 2">RIGS 9880</strain>
    </source>
</reference>
<protein>
    <submittedName>
        <fullName evidence="1">Uncharacterized protein</fullName>
    </submittedName>
</protein>
<evidence type="ECO:0000313" key="2">
    <source>
        <dbReference type="Proteomes" id="UP000063971"/>
    </source>
</evidence>
<dbReference type="Proteomes" id="UP000063971">
    <property type="component" value="Chromosome"/>
</dbReference>
<organism evidence="1 2">
    <name type="scientific">Campylobacter ureolyticus RIGS 9880</name>
    <dbReference type="NCBI Taxonomy" id="1032069"/>
    <lineage>
        <taxon>Bacteria</taxon>
        <taxon>Pseudomonadati</taxon>
        <taxon>Campylobacterota</taxon>
        <taxon>Epsilonproteobacteria</taxon>
        <taxon>Campylobacterales</taxon>
        <taxon>Campylobacteraceae</taxon>
        <taxon>Campylobacter</taxon>
    </lineage>
</organism>
<dbReference type="EMBL" id="CP012195">
    <property type="protein sequence ID" value="AKT90983.1"/>
    <property type="molecule type" value="Genomic_DNA"/>
</dbReference>
<dbReference type="RefSeq" id="WP_050335278.1">
    <property type="nucleotide sequence ID" value="NZ_CP012195.1"/>
</dbReference>
<dbReference type="AlphaFoldDB" id="A0AAU8U0Y6"/>
<dbReference type="KEGG" id="cure:CUREO_1137"/>
<accession>A0AAU8U0Y6</accession>
<gene>
    <name evidence="1" type="ORF">CUREO_1137</name>
</gene>
<proteinExistence type="predicted"/>